<dbReference type="EMBL" id="AP022575">
    <property type="protein sequence ID" value="BBX75765.1"/>
    <property type="molecule type" value="Genomic_DNA"/>
</dbReference>
<dbReference type="AlphaFoldDB" id="A0A7I7MUD8"/>
<keyword evidence="2" id="KW-1185">Reference proteome</keyword>
<protein>
    <submittedName>
        <fullName evidence="1">Uncharacterized protein</fullName>
    </submittedName>
</protein>
<dbReference type="Proteomes" id="UP000467236">
    <property type="component" value="Chromosome"/>
</dbReference>
<accession>A0A7I7MUD8</accession>
<gene>
    <name evidence="1" type="ORF">MSHI_36710</name>
</gene>
<dbReference type="KEGG" id="mshj:MSHI_36710"/>
<evidence type="ECO:0000313" key="1">
    <source>
        <dbReference type="EMBL" id="BBX75765.1"/>
    </source>
</evidence>
<organism evidence="1 2">
    <name type="scientific">Mycobacterium shinjukuense</name>
    <dbReference type="NCBI Taxonomy" id="398694"/>
    <lineage>
        <taxon>Bacteria</taxon>
        <taxon>Bacillati</taxon>
        <taxon>Actinomycetota</taxon>
        <taxon>Actinomycetes</taxon>
        <taxon>Mycobacteriales</taxon>
        <taxon>Mycobacteriaceae</taxon>
        <taxon>Mycobacterium</taxon>
    </lineage>
</organism>
<sequence>MEDRHPQLRSALRHVVLDGPATADAGLRRAAYRADGLAEPLNGYLDKLRRHAYRVQDSDIEALHRAGHSDDQIFELTVAAALGAGDTRLRAGLTALNEVLR</sequence>
<dbReference type="SUPFAM" id="SSF69118">
    <property type="entry name" value="AhpD-like"/>
    <property type="match status" value="1"/>
</dbReference>
<dbReference type="OrthoDB" id="3391501at2"/>
<dbReference type="RefSeq" id="WP_083048932.1">
    <property type="nucleotide sequence ID" value="NZ_AP022575.1"/>
</dbReference>
<dbReference type="Gene3D" id="1.20.1290.10">
    <property type="entry name" value="AhpD-like"/>
    <property type="match status" value="1"/>
</dbReference>
<dbReference type="InterPro" id="IPR029032">
    <property type="entry name" value="AhpD-like"/>
</dbReference>
<reference evidence="1 2" key="1">
    <citation type="journal article" date="2019" name="Emerg. Microbes Infect.">
        <title>Comprehensive subspecies identification of 175 nontuberculous mycobacteria species based on 7547 genomic profiles.</title>
        <authorList>
            <person name="Matsumoto Y."/>
            <person name="Kinjo T."/>
            <person name="Motooka D."/>
            <person name="Nabeya D."/>
            <person name="Jung N."/>
            <person name="Uechi K."/>
            <person name="Horii T."/>
            <person name="Iida T."/>
            <person name="Fujita J."/>
            <person name="Nakamura S."/>
        </authorList>
    </citation>
    <scope>NUCLEOTIDE SEQUENCE [LARGE SCALE GENOMIC DNA]</scope>
    <source>
        <strain evidence="1 2">JCM 14233</strain>
    </source>
</reference>
<proteinExistence type="predicted"/>
<evidence type="ECO:0000313" key="2">
    <source>
        <dbReference type="Proteomes" id="UP000467236"/>
    </source>
</evidence>
<name>A0A7I7MUD8_9MYCO</name>